<name>A0A7V7QJH7_9FIRM</name>
<dbReference type="RefSeq" id="WP_151144318.1">
    <property type="nucleotide sequence ID" value="NZ_WAGX01000005.1"/>
</dbReference>
<proteinExistence type="predicted"/>
<accession>A0A7V7QJH7</accession>
<dbReference type="Proteomes" id="UP000461768">
    <property type="component" value="Unassembled WGS sequence"/>
</dbReference>
<dbReference type="OrthoDB" id="1913141at2"/>
<reference evidence="1 2" key="1">
    <citation type="submission" date="2019-09" db="EMBL/GenBank/DDBJ databases">
        <authorList>
            <person name="Valk L.C."/>
        </authorList>
    </citation>
    <scope>NUCLEOTIDE SEQUENCE [LARGE SCALE GENOMIC DNA]</scope>
    <source>
        <strain evidence="1">GalUA</strain>
    </source>
</reference>
<gene>
    <name evidence="1" type="ORF">F7O84_09315</name>
</gene>
<protein>
    <recommendedName>
        <fullName evidence="3">Carboxypeptidase regulatory-like domain-containing protein</fullName>
    </recommendedName>
</protein>
<keyword evidence="2" id="KW-1185">Reference proteome</keyword>
<evidence type="ECO:0000313" key="2">
    <source>
        <dbReference type="Proteomes" id="UP000461768"/>
    </source>
</evidence>
<organism evidence="1 2">
    <name type="scientific">Candidatus Galacturonatibacter soehngenii</name>
    <dbReference type="NCBI Taxonomy" id="2307010"/>
    <lineage>
        <taxon>Bacteria</taxon>
        <taxon>Bacillati</taxon>
        <taxon>Bacillota</taxon>
        <taxon>Clostridia</taxon>
        <taxon>Lachnospirales</taxon>
        <taxon>Lachnospiraceae</taxon>
        <taxon>Candidatus Galacturonatibacter</taxon>
    </lineage>
</organism>
<comment type="caution">
    <text evidence="1">The sequence shown here is derived from an EMBL/GenBank/DDBJ whole genome shotgun (WGS) entry which is preliminary data.</text>
</comment>
<dbReference type="EMBL" id="WAGX01000005">
    <property type="protein sequence ID" value="KAB1437783.1"/>
    <property type="molecule type" value="Genomic_DNA"/>
</dbReference>
<evidence type="ECO:0008006" key="3">
    <source>
        <dbReference type="Google" id="ProtNLM"/>
    </source>
</evidence>
<dbReference type="AlphaFoldDB" id="A0A7V7QJH7"/>
<reference evidence="1 2" key="2">
    <citation type="submission" date="2020-02" db="EMBL/GenBank/DDBJ databases">
        <title>Candidatus Galacturonibacter soehngenii shows hetero-acetogenic catabolism of galacturonic acid but lacks a canonical carbon monoxide dehydrogenase/acetyl-CoA synthase complex.</title>
        <authorList>
            <person name="Diender M."/>
            <person name="Stouten G.R."/>
            <person name="Petersen J.F."/>
            <person name="Nielsen P.H."/>
            <person name="Dueholm M.S."/>
            <person name="Pronk J.T."/>
            <person name="Van Loosdrecht M.C.M."/>
        </authorList>
    </citation>
    <scope>NUCLEOTIDE SEQUENCE [LARGE SCALE GENOMIC DNA]</scope>
    <source>
        <strain evidence="1">GalUA</strain>
    </source>
</reference>
<sequence length="102" mass="11566">MSGYREIIITPEEMSHITILQKDISIRRTKDALIIGTIYSPERKAIEGAVIEVVAIHNGNCRVKMGYVLTNYQGEFAFVVEKNNCTDYLLNAYEPLEGIKDE</sequence>
<evidence type="ECO:0000313" key="1">
    <source>
        <dbReference type="EMBL" id="KAB1437783.1"/>
    </source>
</evidence>